<feature type="region of interest" description="Disordered" evidence="1">
    <location>
        <begin position="1"/>
        <end position="96"/>
    </location>
</feature>
<organism evidence="2 3">
    <name type="scientific">Armillaria ostoyae</name>
    <name type="common">Armillaria root rot fungus</name>
    <dbReference type="NCBI Taxonomy" id="47428"/>
    <lineage>
        <taxon>Eukaryota</taxon>
        <taxon>Fungi</taxon>
        <taxon>Dikarya</taxon>
        <taxon>Basidiomycota</taxon>
        <taxon>Agaricomycotina</taxon>
        <taxon>Agaricomycetes</taxon>
        <taxon>Agaricomycetidae</taxon>
        <taxon>Agaricales</taxon>
        <taxon>Marasmiineae</taxon>
        <taxon>Physalacriaceae</taxon>
        <taxon>Armillaria</taxon>
    </lineage>
</organism>
<dbReference type="Proteomes" id="UP000219338">
    <property type="component" value="Unassembled WGS sequence"/>
</dbReference>
<accession>A0A284R4Z3</accession>
<feature type="compositionally biased region" description="Polar residues" evidence="1">
    <location>
        <begin position="18"/>
        <end position="36"/>
    </location>
</feature>
<feature type="compositionally biased region" description="Basic residues" evidence="1">
    <location>
        <begin position="86"/>
        <end position="96"/>
    </location>
</feature>
<feature type="compositionally biased region" description="Low complexity" evidence="1">
    <location>
        <begin position="48"/>
        <end position="65"/>
    </location>
</feature>
<evidence type="ECO:0000313" key="2">
    <source>
        <dbReference type="EMBL" id="SJL03768.1"/>
    </source>
</evidence>
<keyword evidence="3" id="KW-1185">Reference proteome</keyword>
<evidence type="ECO:0000313" key="3">
    <source>
        <dbReference type="Proteomes" id="UP000219338"/>
    </source>
</evidence>
<dbReference type="AlphaFoldDB" id="A0A284R4Z3"/>
<protein>
    <submittedName>
        <fullName evidence="2">Uncharacterized protein</fullName>
    </submittedName>
</protein>
<gene>
    <name evidence="2" type="ORF">ARMOST_07125</name>
</gene>
<dbReference type="OMA" id="PYNGRHT"/>
<name>A0A284R4Z3_ARMOS</name>
<evidence type="ECO:0000256" key="1">
    <source>
        <dbReference type="SAM" id="MobiDB-lite"/>
    </source>
</evidence>
<reference evidence="3" key="1">
    <citation type="journal article" date="2017" name="Nat. Ecol. Evol.">
        <title>Genome expansion and lineage-specific genetic innovations in the forest pathogenic fungi Armillaria.</title>
        <authorList>
            <person name="Sipos G."/>
            <person name="Prasanna A.N."/>
            <person name="Walter M.C."/>
            <person name="O'Connor E."/>
            <person name="Balint B."/>
            <person name="Krizsan K."/>
            <person name="Kiss B."/>
            <person name="Hess J."/>
            <person name="Varga T."/>
            <person name="Slot J."/>
            <person name="Riley R."/>
            <person name="Boka B."/>
            <person name="Rigling D."/>
            <person name="Barry K."/>
            <person name="Lee J."/>
            <person name="Mihaltcheva S."/>
            <person name="LaButti K."/>
            <person name="Lipzen A."/>
            <person name="Waldron R."/>
            <person name="Moloney N.M."/>
            <person name="Sperisen C."/>
            <person name="Kredics L."/>
            <person name="Vagvoelgyi C."/>
            <person name="Patrignani A."/>
            <person name="Fitzpatrick D."/>
            <person name="Nagy I."/>
            <person name="Doyle S."/>
            <person name="Anderson J.B."/>
            <person name="Grigoriev I.V."/>
            <person name="Gueldener U."/>
            <person name="Muensterkoetter M."/>
            <person name="Nagy L.G."/>
        </authorList>
    </citation>
    <scope>NUCLEOTIDE SEQUENCE [LARGE SCALE GENOMIC DNA]</scope>
    <source>
        <strain evidence="3">C18/9</strain>
    </source>
</reference>
<proteinExistence type="predicted"/>
<sequence>MSPSSQILQSFDPFATHPFTSYSTPPTPNTAPTFMQSSPKPSSPPAQKPIASPSSAKIPASTSTSRIFTPYSGRHSPDPELDQILKKKKTPAKNKS</sequence>
<dbReference type="EMBL" id="FUEG01000004">
    <property type="protein sequence ID" value="SJL03768.1"/>
    <property type="molecule type" value="Genomic_DNA"/>
</dbReference>
<dbReference type="OrthoDB" id="3018332at2759"/>